<keyword evidence="3" id="KW-1185">Reference proteome</keyword>
<comment type="caution">
    <text evidence="2">The sequence shown here is derived from an EMBL/GenBank/DDBJ whole genome shotgun (WGS) entry which is preliminary data.</text>
</comment>
<protein>
    <submittedName>
        <fullName evidence="2">Uncharacterized protein</fullName>
    </submittedName>
</protein>
<dbReference type="EMBL" id="JACHJW010000001">
    <property type="protein sequence ID" value="MBB4960408.1"/>
    <property type="molecule type" value="Genomic_DNA"/>
</dbReference>
<dbReference type="RefSeq" id="WP_184536187.1">
    <property type="nucleotide sequence ID" value="NZ_JACHJW010000001.1"/>
</dbReference>
<dbReference type="AlphaFoldDB" id="A0A7W7WRL2"/>
<proteinExistence type="predicted"/>
<name>A0A7W7WRL2_9ACTN</name>
<gene>
    <name evidence="2" type="ORF">FHR38_004141</name>
</gene>
<evidence type="ECO:0000313" key="2">
    <source>
        <dbReference type="EMBL" id="MBB4960408.1"/>
    </source>
</evidence>
<evidence type="ECO:0000256" key="1">
    <source>
        <dbReference type="SAM" id="MobiDB-lite"/>
    </source>
</evidence>
<organism evidence="2 3">
    <name type="scientific">Micromonospora polyrhachis</name>
    <dbReference type="NCBI Taxonomy" id="1282883"/>
    <lineage>
        <taxon>Bacteria</taxon>
        <taxon>Bacillati</taxon>
        <taxon>Actinomycetota</taxon>
        <taxon>Actinomycetes</taxon>
        <taxon>Micromonosporales</taxon>
        <taxon>Micromonosporaceae</taxon>
        <taxon>Micromonospora</taxon>
    </lineage>
</organism>
<evidence type="ECO:0000313" key="3">
    <source>
        <dbReference type="Proteomes" id="UP000578819"/>
    </source>
</evidence>
<feature type="region of interest" description="Disordered" evidence="1">
    <location>
        <begin position="34"/>
        <end position="67"/>
    </location>
</feature>
<feature type="compositionally biased region" description="Basic and acidic residues" evidence="1">
    <location>
        <begin position="57"/>
        <end position="67"/>
    </location>
</feature>
<reference evidence="2 3" key="1">
    <citation type="submission" date="2020-08" db="EMBL/GenBank/DDBJ databases">
        <title>Sequencing the genomes of 1000 actinobacteria strains.</title>
        <authorList>
            <person name="Klenk H.-P."/>
        </authorList>
    </citation>
    <scope>NUCLEOTIDE SEQUENCE [LARGE SCALE GENOMIC DNA]</scope>
    <source>
        <strain evidence="2 3">DSM 45886</strain>
    </source>
</reference>
<dbReference type="Proteomes" id="UP000578819">
    <property type="component" value="Unassembled WGS sequence"/>
</dbReference>
<accession>A0A7W7WRL2</accession>
<sequence length="67" mass="6639">MSLRVLLGAAGAAALAGAAAIVIIAMRDTEAPHPAPGPVVATHNSSPGATDPSGYWTEERMKDAIGG</sequence>